<dbReference type="InterPro" id="IPR000531">
    <property type="entry name" value="Beta-barrel_TonB"/>
</dbReference>
<dbReference type="Pfam" id="PF00593">
    <property type="entry name" value="TonB_dep_Rec_b-barrel"/>
    <property type="match status" value="1"/>
</dbReference>
<evidence type="ECO:0000256" key="1">
    <source>
        <dbReference type="ARBA" id="ARBA00004571"/>
    </source>
</evidence>
<evidence type="ECO:0000256" key="10">
    <source>
        <dbReference type="ARBA" id="ARBA00023237"/>
    </source>
</evidence>
<evidence type="ECO:0000259" key="15">
    <source>
        <dbReference type="Pfam" id="PF07715"/>
    </source>
</evidence>
<keyword evidence="4" id="KW-0410">Iron transport</keyword>
<name>A0A0D1KRQ0_9SPHN</name>
<feature type="signal peptide" evidence="13">
    <location>
        <begin position="1"/>
        <end position="27"/>
    </location>
</feature>
<keyword evidence="6" id="KW-0408">Iron</keyword>
<accession>A0A0D1KRQ0</accession>
<sequence length="833" mass="89338">MMKMSGSRALLMIGVAASALAAAPAFAADAAKATATAAPAADPTPATDPTPAAEPDQLQDIVVTATKRETNLQKTPIAISVLDPEAIKDRHVQSLLDLGDGAVPSLRVATFEARQSALTIGIRGIVPFDQNQTARDSGVGVYIDGVYLGRSQGLNAALFDVQRIEVLRGPQGTLFGRNTEGGALSIVTKAPTGEFGGRVTAGFGNYGARNGEAHIDLPEYQNISIKLDGVYQHQDATTRNPLAGQLGWNAYDRVGGRIAARWKPTDSFTADVAFDKARDENTPFFSQLINYNPLGRTVGVLDRTTNRIVLPGSAAGAPTCLSSTISATTCIAPLPALVGVHPNRQSVADVGVPQQYSVDKTQGVSATLSYRVDPAITLKSITAWRRVATNQWDNSGGPERVAYAPNGKFSRYSLSDLYQSQFSQEFQAIGSVDQLDWVAGLYYFNEQARESAATPSSNQWNADGTAYTILPSQVFGTISSSNQGWDYNSRFLQRASVARTRSYAAYGQATWTPAAAEMLHLTVGGRYSKDKRNGTLYLVSGVPTNYVLNYDRGRFDPMVTLAADAAPGINLYAKYSSGFRAGGANDRSSNFGAFGPESVKAYEIGAKTDFLNHKVRVNVAGYIMDRKNTQIDFDNVDTNQFLPGTTIANPNFNLHTENTANAPGTSKIRGIELDVSTRPIDSLTLTASYAYTYTKVPATANPNPGPTFGVLTQVYTVYTPPHAASAAIDYDLPVGTGSTHARFHLDANYAAPQYSFQSESVKTDSSFIVNGRIALADIPLSAQGQKATLSLWSRNLLNEQHIYRRSDANIAVLGSYANFNPPRTIGLEGSVNF</sequence>
<keyword evidence="10 11" id="KW-0998">Cell outer membrane</keyword>
<dbReference type="PANTHER" id="PTHR32552:SF81">
    <property type="entry name" value="TONB-DEPENDENT OUTER MEMBRANE RECEPTOR"/>
    <property type="match status" value="1"/>
</dbReference>
<evidence type="ECO:0000256" key="11">
    <source>
        <dbReference type="PROSITE-ProRule" id="PRU01360"/>
    </source>
</evidence>
<comment type="subcellular location">
    <subcellularLocation>
        <location evidence="1 11">Cell outer membrane</location>
        <topology evidence="1 11">Multi-pass membrane protein</topology>
    </subcellularLocation>
</comment>
<evidence type="ECO:0000313" key="17">
    <source>
        <dbReference type="Proteomes" id="UP000033203"/>
    </source>
</evidence>
<evidence type="ECO:0000256" key="3">
    <source>
        <dbReference type="ARBA" id="ARBA00022452"/>
    </source>
</evidence>
<evidence type="ECO:0000256" key="12">
    <source>
        <dbReference type="RuleBase" id="RU003357"/>
    </source>
</evidence>
<dbReference type="AlphaFoldDB" id="A0A0D1KRQ0"/>
<dbReference type="PANTHER" id="PTHR32552">
    <property type="entry name" value="FERRICHROME IRON RECEPTOR-RELATED"/>
    <property type="match status" value="1"/>
</dbReference>
<evidence type="ECO:0000256" key="13">
    <source>
        <dbReference type="SAM" id="SignalP"/>
    </source>
</evidence>
<keyword evidence="2 11" id="KW-0813">Transport</keyword>
<gene>
    <name evidence="16" type="ORF">SR41_11160</name>
</gene>
<organism evidence="16 17">
    <name type="scientific">Sphingomonas melonis</name>
    <dbReference type="NCBI Taxonomy" id="152682"/>
    <lineage>
        <taxon>Bacteria</taxon>
        <taxon>Pseudomonadati</taxon>
        <taxon>Pseudomonadota</taxon>
        <taxon>Alphaproteobacteria</taxon>
        <taxon>Sphingomonadales</taxon>
        <taxon>Sphingomonadaceae</taxon>
        <taxon>Sphingomonas</taxon>
    </lineage>
</organism>
<keyword evidence="7" id="KW-0406">Ion transport</keyword>
<dbReference type="PROSITE" id="PS52016">
    <property type="entry name" value="TONB_DEPENDENT_REC_3"/>
    <property type="match status" value="1"/>
</dbReference>
<dbReference type="Gene3D" id="2.40.170.20">
    <property type="entry name" value="TonB-dependent receptor, beta-barrel domain"/>
    <property type="match status" value="2"/>
</dbReference>
<evidence type="ECO:0000256" key="9">
    <source>
        <dbReference type="ARBA" id="ARBA00023136"/>
    </source>
</evidence>
<dbReference type="InterPro" id="IPR039426">
    <property type="entry name" value="TonB-dep_rcpt-like"/>
</dbReference>
<keyword evidence="3 11" id="KW-1134">Transmembrane beta strand</keyword>
<dbReference type="InterPro" id="IPR012910">
    <property type="entry name" value="Plug_dom"/>
</dbReference>
<dbReference type="Pfam" id="PF07715">
    <property type="entry name" value="Plug"/>
    <property type="match status" value="1"/>
</dbReference>
<keyword evidence="8 12" id="KW-0798">TonB box</keyword>
<feature type="chain" id="PRO_5002232369" evidence="13">
    <location>
        <begin position="28"/>
        <end position="833"/>
    </location>
</feature>
<proteinExistence type="inferred from homology"/>
<comment type="similarity">
    <text evidence="11 12">Belongs to the TonB-dependent receptor family.</text>
</comment>
<dbReference type="EMBL" id="JXTP01000053">
    <property type="protein sequence ID" value="KIU27144.1"/>
    <property type="molecule type" value="Genomic_DNA"/>
</dbReference>
<keyword evidence="5 11" id="KW-0812">Transmembrane</keyword>
<evidence type="ECO:0000256" key="2">
    <source>
        <dbReference type="ARBA" id="ARBA00022448"/>
    </source>
</evidence>
<feature type="domain" description="TonB-dependent receptor plug" evidence="15">
    <location>
        <begin position="72"/>
        <end position="183"/>
    </location>
</feature>
<evidence type="ECO:0000256" key="7">
    <source>
        <dbReference type="ARBA" id="ARBA00023065"/>
    </source>
</evidence>
<evidence type="ECO:0000256" key="5">
    <source>
        <dbReference type="ARBA" id="ARBA00022692"/>
    </source>
</evidence>
<feature type="domain" description="TonB-dependent receptor-like beta-barrel" evidence="14">
    <location>
        <begin position="356"/>
        <end position="795"/>
    </location>
</feature>
<dbReference type="Proteomes" id="UP000033203">
    <property type="component" value="Unassembled WGS sequence"/>
</dbReference>
<keyword evidence="9 11" id="KW-0472">Membrane</keyword>
<dbReference type="GO" id="GO:0006826">
    <property type="term" value="P:iron ion transport"/>
    <property type="evidence" value="ECO:0007669"/>
    <property type="project" value="UniProtKB-KW"/>
</dbReference>
<dbReference type="SUPFAM" id="SSF56935">
    <property type="entry name" value="Porins"/>
    <property type="match status" value="1"/>
</dbReference>
<comment type="caution">
    <text evidence="16">The sequence shown here is derived from an EMBL/GenBank/DDBJ whole genome shotgun (WGS) entry which is preliminary data.</text>
</comment>
<evidence type="ECO:0000256" key="8">
    <source>
        <dbReference type="ARBA" id="ARBA00023077"/>
    </source>
</evidence>
<evidence type="ECO:0000259" key="14">
    <source>
        <dbReference type="Pfam" id="PF00593"/>
    </source>
</evidence>
<evidence type="ECO:0000256" key="6">
    <source>
        <dbReference type="ARBA" id="ARBA00023004"/>
    </source>
</evidence>
<reference evidence="16 17" key="1">
    <citation type="submission" date="2015-01" db="EMBL/GenBank/DDBJ databases">
        <title>Genome of Sphingomonas taxi strain 30a.</title>
        <authorList>
            <person name="Eevers N."/>
            <person name="Van Hamme J."/>
            <person name="Bottos E."/>
            <person name="Weyens N."/>
            <person name="Vangronsveld J."/>
        </authorList>
    </citation>
    <scope>NUCLEOTIDE SEQUENCE [LARGE SCALE GENOMIC DNA]</scope>
    <source>
        <strain evidence="16 17">30a</strain>
    </source>
</reference>
<evidence type="ECO:0000313" key="16">
    <source>
        <dbReference type="EMBL" id="KIU27144.1"/>
    </source>
</evidence>
<protein>
    <submittedName>
        <fullName evidence="16">TonB-dependent receptor</fullName>
    </submittedName>
</protein>
<keyword evidence="13" id="KW-0732">Signal</keyword>
<dbReference type="PATRIC" id="fig|1549858.7.peg.2727"/>
<dbReference type="InterPro" id="IPR036942">
    <property type="entry name" value="Beta-barrel_TonB_sf"/>
</dbReference>
<evidence type="ECO:0000256" key="4">
    <source>
        <dbReference type="ARBA" id="ARBA00022496"/>
    </source>
</evidence>
<dbReference type="GO" id="GO:0009279">
    <property type="term" value="C:cell outer membrane"/>
    <property type="evidence" value="ECO:0007669"/>
    <property type="project" value="UniProtKB-SubCell"/>
</dbReference>
<keyword evidence="16" id="KW-0675">Receptor</keyword>